<proteinExistence type="inferred from homology"/>
<evidence type="ECO:0000259" key="13">
    <source>
        <dbReference type="Pfam" id="PF00593"/>
    </source>
</evidence>
<evidence type="ECO:0000256" key="3">
    <source>
        <dbReference type="ARBA" id="ARBA00022452"/>
    </source>
</evidence>
<dbReference type="AlphaFoldDB" id="A0A7W6LXE7"/>
<evidence type="ECO:0000313" key="15">
    <source>
        <dbReference type="EMBL" id="MBB4151226.1"/>
    </source>
</evidence>
<dbReference type="PANTHER" id="PTHR32552:SF81">
    <property type="entry name" value="TONB-DEPENDENT OUTER MEMBRANE RECEPTOR"/>
    <property type="match status" value="1"/>
</dbReference>
<dbReference type="GO" id="GO:0009279">
    <property type="term" value="C:cell outer membrane"/>
    <property type="evidence" value="ECO:0007669"/>
    <property type="project" value="UniProtKB-SubCell"/>
</dbReference>
<keyword evidence="5 11" id="KW-0812">Transmembrane</keyword>
<dbReference type="Proteomes" id="UP000590524">
    <property type="component" value="Unassembled WGS sequence"/>
</dbReference>
<dbReference type="Pfam" id="PF00593">
    <property type="entry name" value="TonB_dep_Rec_b-barrel"/>
    <property type="match status" value="1"/>
</dbReference>
<protein>
    <submittedName>
        <fullName evidence="15">Iron complex outermembrane receptor protein</fullName>
    </submittedName>
</protein>
<name>A0A7W6LXE7_9SPHN</name>
<dbReference type="SUPFAM" id="SSF56935">
    <property type="entry name" value="Porins"/>
    <property type="match status" value="1"/>
</dbReference>
<keyword evidence="16" id="KW-1185">Reference proteome</keyword>
<evidence type="ECO:0000256" key="10">
    <source>
        <dbReference type="ARBA" id="ARBA00023237"/>
    </source>
</evidence>
<evidence type="ECO:0000256" key="12">
    <source>
        <dbReference type="RuleBase" id="RU003357"/>
    </source>
</evidence>
<dbReference type="PANTHER" id="PTHR32552">
    <property type="entry name" value="FERRICHROME IRON RECEPTOR-RELATED"/>
    <property type="match status" value="1"/>
</dbReference>
<evidence type="ECO:0000256" key="9">
    <source>
        <dbReference type="ARBA" id="ARBA00023136"/>
    </source>
</evidence>
<gene>
    <name evidence="15" type="ORF">GGQ90_005038</name>
</gene>
<dbReference type="GO" id="GO:0006826">
    <property type="term" value="P:iron ion transport"/>
    <property type="evidence" value="ECO:0007669"/>
    <property type="project" value="UniProtKB-KW"/>
</dbReference>
<sequence length="764" mass="83295">MTDTQSATGNARNADASADIVVTANKREQSLKDVGMSISAVGGDQLRSQGITDVKDLVRVVPGLTFAVSQKGAPVYTIRGVGYYEESLAASPAVSVYVDQIGFSFPIEAKAAGLDLERVEVLKGPQGTLYGQSSTGGAINYIAARPTHDFAAGFTSSLERFGRFQFEGYASGPITDTLRTRIAVATEQFGAWQKSHTRKDKIGDADIFKARWLTDWTPTDRLTVQLNINGWSDRGDPNEAALLAVTPQTPSRVFPVELTQPIAPNRPGVADWSTDFPQRTKQDFWQAALHVDYDLTDDITLTSLSSYQNFRQHDARDTDGSTLSVFHVRVDGSIDSYSQELRLAGRAFDRRLNWLVGGFYSHDRVNEVDTSRFDTNSSNPVFAGFGIGNLTGIGAKSLQHTETKAVFGNIDLDVTDQITLHGGARYTKTDIDFTGCTFGLDTVWPQGINILQSRLFPTGPRFPVEPLACAFVGAPDVTGLVRQELSEDNVSWRAGVDFKPVQGTLLYGSVSKGYKPGSFGTINASAVSQLAPVVQESVLAYELGFKTDLGMRAIDLTGAVFYYDYSNKQIRGRILDPNGVLGAIEALVNVPKSRVKGAELDLTIRPIDGLTLNGGAVYLDTKVTKDFANYDPFGAPVNYKGDPFPFTPKWTLRGAANYRFPIADGLDANLGGDVSYQSKSYSAFGLNPAVEIYPDSLFNIKSYALVNLQAGISSADGKWEVSIYGKNVFNKFYWTDVFRQIDNTSRHIAPPATYGVRVQFKFGS</sequence>
<dbReference type="InterPro" id="IPR039426">
    <property type="entry name" value="TonB-dep_rcpt-like"/>
</dbReference>
<keyword evidence="2 11" id="KW-0813">Transport</keyword>
<evidence type="ECO:0000256" key="1">
    <source>
        <dbReference type="ARBA" id="ARBA00004571"/>
    </source>
</evidence>
<evidence type="ECO:0000259" key="14">
    <source>
        <dbReference type="Pfam" id="PF07715"/>
    </source>
</evidence>
<comment type="subcellular location">
    <subcellularLocation>
        <location evidence="1 11">Cell outer membrane</location>
        <topology evidence="1 11">Multi-pass membrane protein</topology>
    </subcellularLocation>
</comment>
<dbReference type="CDD" id="cd01347">
    <property type="entry name" value="ligand_gated_channel"/>
    <property type="match status" value="1"/>
</dbReference>
<keyword evidence="6" id="KW-0408">Iron</keyword>
<keyword evidence="3 11" id="KW-1134">Transmembrane beta strand</keyword>
<feature type="domain" description="TonB-dependent receptor plug" evidence="14">
    <location>
        <begin position="31"/>
        <end position="138"/>
    </location>
</feature>
<evidence type="ECO:0000256" key="4">
    <source>
        <dbReference type="ARBA" id="ARBA00022496"/>
    </source>
</evidence>
<evidence type="ECO:0000313" key="16">
    <source>
        <dbReference type="Proteomes" id="UP000590524"/>
    </source>
</evidence>
<dbReference type="EMBL" id="JACIEU010000032">
    <property type="protein sequence ID" value="MBB4151226.1"/>
    <property type="molecule type" value="Genomic_DNA"/>
</dbReference>
<comment type="caution">
    <text evidence="15">The sequence shown here is derived from an EMBL/GenBank/DDBJ whole genome shotgun (WGS) entry which is preliminary data.</text>
</comment>
<dbReference type="RefSeq" id="WP_188084226.1">
    <property type="nucleotide sequence ID" value="NZ_JACIEU010000032.1"/>
</dbReference>
<evidence type="ECO:0000256" key="6">
    <source>
        <dbReference type="ARBA" id="ARBA00023004"/>
    </source>
</evidence>
<accession>A0A7W6LXE7</accession>
<keyword evidence="10 11" id="KW-0998">Cell outer membrane</keyword>
<organism evidence="15 16">
    <name type="scientific">Sphingobium scionense</name>
    <dbReference type="NCBI Taxonomy" id="1404341"/>
    <lineage>
        <taxon>Bacteria</taxon>
        <taxon>Pseudomonadati</taxon>
        <taxon>Pseudomonadota</taxon>
        <taxon>Alphaproteobacteria</taxon>
        <taxon>Sphingomonadales</taxon>
        <taxon>Sphingomonadaceae</taxon>
        <taxon>Sphingobium</taxon>
    </lineage>
</organism>
<reference evidence="15 16" key="1">
    <citation type="submission" date="2020-08" db="EMBL/GenBank/DDBJ databases">
        <title>Genomic Encyclopedia of Type Strains, Phase IV (KMG-IV): sequencing the most valuable type-strain genomes for metagenomic binning, comparative biology and taxonomic classification.</title>
        <authorList>
            <person name="Goeker M."/>
        </authorList>
    </citation>
    <scope>NUCLEOTIDE SEQUENCE [LARGE SCALE GENOMIC DNA]</scope>
    <source>
        <strain evidence="15 16">DSM 19371</strain>
    </source>
</reference>
<keyword evidence="4" id="KW-0410">Iron transport</keyword>
<comment type="similarity">
    <text evidence="11 12">Belongs to the TonB-dependent receptor family.</text>
</comment>
<evidence type="ECO:0000256" key="5">
    <source>
        <dbReference type="ARBA" id="ARBA00022692"/>
    </source>
</evidence>
<feature type="domain" description="TonB-dependent receptor-like beta-barrel" evidence="13">
    <location>
        <begin position="247"/>
        <end position="728"/>
    </location>
</feature>
<evidence type="ECO:0000256" key="7">
    <source>
        <dbReference type="ARBA" id="ARBA00023065"/>
    </source>
</evidence>
<keyword evidence="7" id="KW-0406">Ion transport</keyword>
<keyword evidence="8 12" id="KW-0798">TonB box</keyword>
<keyword evidence="15" id="KW-0675">Receptor</keyword>
<dbReference type="Gene3D" id="2.40.170.20">
    <property type="entry name" value="TonB-dependent receptor, beta-barrel domain"/>
    <property type="match status" value="1"/>
</dbReference>
<dbReference type="InterPro" id="IPR000531">
    <property type="entry name" value="Beta-barrel_TonB"/>
</dbReference>
<dbReference type="Pfam" id="PF07715">
    <property type="entry name" value="Plug"/>
    <property type="match status" value="1"/>
</dbReference>
<evidence type="ECO:0000256" key="11">
    <source>
        <dbReference type="PROSITE-ProRule" id="PRU01360"/>
    </source>
</evidence>
<evidence type="ECO:0000256" key="8">
    <source>
        <dbReference type="ARBA" id="ARBA00023077"/>
    </source>
</evidence>
<keyword evidence="9 11" id="KW-0472">Membrane</keyword>
<dbReference type="InterPro" id="IPR012910">
    <property type="entry name" value="Plug_dom"/>
</dbReference>
<dbReference type="InterPro" id="IPR036942">
    <property type="entry name" value="Beta-barrel_TonB_sf"/>
</dbReference>
<evidence type="ECO:0000256" key="2">
    <source>
        <dbReference type="ARBA" id="ARBA00022448"/>
    </source>
</evidence>
<dbReference type="PROSITE" id="PS52016">
    <property type="entry name" value="TONB_DEPENDENT_REC_3"/>
    <property type="match status" value="1"/>
</dbReference>